<dbReference type="Xenbase" id="XB-GENE-17342459">
    <property type="gene designation" value="erfe.L"/>
</dbReference>
<evidence type="ECO:0000313" key="10">
    <source>
        <dbReference type="Proteomes" id="UP000186698"/>
    </source>
</evidence>
<evidence type="ECO:0000256" key="5">
    <source>
        <dbReference type="ARBA" id="ARBA00023157"/>
    </source>
</evidence>
<keyword evidence="5" id="KW-1015">Disulfide bond</keyword>
<comment type="subcellular location">
    <subcellularLocation>
        <location evidence="1">Secreted</location>
    </subcellularLocation>
</comment>
<keyword evidence="3" id="KW-0372">Hormone</keyword>
<dbReference type="PaxDb" id="8355-A0A1L8GB02"/>
<evidence type="ECO:0000256" key="4">
    <source>
        <dbReference type="ARBA" id="ARBA00022729"/>
    </source>
</evidence>
<dbReference type="AGR" id="Xenbase:XB-GENE-17342459"/>
<evidence type="ECO:0000313" key="12">
    <source>
        <dbReference type="Xenbase" id="XB-GENE-17342459"/>
    </source>
</evidence>
<dbReference type="SUPFAM" id="SSF49842">
    <property type="entry name" value="TNF-like"/>
    <property type="match status" value="1"/>
</dbReference>
<keyword evidence="4" id="KW-0732">Signal</keyword>
<dbReference type="InterPro" id="IPR001073">
    <property type="entry name" value="C1q_dom"/>
</dbReference>
<dbReference type="Proteomes" id="UP000186698">
    <property type="component" value="Chromosome 5L"/>
</dbReference>
<reference evidence="11" key="1">
    <citation type="submission" date="2025-08" db="UniProtKB">
        <authorList>
            <consortium name="RefSeq"/>
        </authorList>
    </citation>
    <scope>IDENTIFICATION</scope>
    <source>
        <strain evidence="11">J_2021</strain>
        <tissue evidence="11">Erythrocytes</tissue>
    </source>
</reference>
<evidence type="ECO:0000256" key="2">
    <source>
        <dbReference type="ARBA" id="ARBA00022525"/>
    </source>
</evidence>
<evidence type="ECO:0000256" key="1">
    <source>
        <dbReference type="ARBA" id="ARBA00004613"/>
    </source>
</evidence>
<comment type="similarity">
    <text evidence="7">Belongs to the adipolin/erythroferrone family.</text>
</comment>
<dbReference type="RefSeq" id="XP_018119361.1">
    <property type="nucleotide sequence ID" value="XM_018263872.2"/>
</dbReference>
<gene>
    <name evidence="11 12" type="primary">erfe.L</name>
</gene>
<dbReference type="GO" id="GO:0046628">
    <property type="term" value="P:positive regulation of insulin receptor signaling pathway"/>
    <property type="evidence" value="ECO:0007669"/>
    <property type="project" value="TreeGrafter"/>
</dbReference>
<dbReference type="OrthoDB" id="6360045at2759"/>
<dbReference type="CTD" id="108717101"/>
<dbReference type="Bgee" id="108717101">
    <property type="expression patterns" value="Expressed in liver and 8 other cell types or tissues"/>
</dbReference>
<dbReference type="PANTHER" id="PTHR24019">
    <property type="entry name" value="ADIPOLIN"/>
    <property type="match status" value="1"/>
</dbReference>
<dbReference type="InterPro" id="IPR052136">
    <property type="entry name" value="Adipolin/Erythroferrone-rel"/>
</dbReference>
<dbReference type="GeneID" id="108717101"/>
<evidence type="ECO:0000256" key="3">
    <source>
        <dbReference type="ARBA" id="ARBA00022702"/>
    </source>
</evidence>
<sequence length="312" mass="34962">MDAEYKPIPLRCVLMTISMGVLLILFCAGPACTHKNRSFMFQVKPVTVLPPLAIPRLTTPQESSEKVPRIERPPWPPKESWLMLLKNSDRAPNGKKKSQEESLRPCRRGPIGPPAPATHHSYSPVLERKKLHHFLQLLSELLRRLNGERTEIHKYPLTLTPSTVHAAFICKLAQSSALEQGVQRELRQYQQAQEDGSFNRGAGLNLTIGRYTAPYSGLYAFNSRLNIGFQEHSPLDTTSGFLRAQVCIQSLCQKHLSLQQTSQISGAPHTLNVHGVLYLQEGQYVSVFLENRMSYPVVVEQGSEFSGVLLGQ</sequence>
<feature type="transmembrane region" description="Helical" evidence="9">
    <location>
        <begin position="12"/>
        <end position="31"/>
    </location>
</feature>
<evidence type="ECO:0000256" key="8">
    <source>
        <dbReference type="SAM" id="MobiDB-lite"/>
    </source>
</evidence>
<dbReference type="OMA" id="AAFICKL"/>
<organism evidence="10 11">
    <name type="scientific">Xenopus laevis</name>
    <name type="common">African clawed frog</name>
    <dbReference type="NCBI Taxonomy" id="8355"/>
    <lineage>
        <taxon>Eukaryota</taxon>
        <taxon>Metazoa</taxon>
        <taxon>Chordata</taxon>
        <taxon>Craniata</taxon>
        <taxon>Vertebrata</taxon>
        <taxon>Euteleostomi</taxon>
        <taxon>Amphibia</taxon>
        <taxon>Batrachia</taxon>
        <taxon>Anura</taxon>
        <taxon>Pipoidea</taxon>
        <taxon>Pipidae</taxon>
        <taxon>Xenopodinae</taxon>
        <taxon>Xenopus</taxon>
        <taxon>Xenopus</taxon>
    </lineage>
</organism>
<dbReference type="Gene3D" id="2.60.120.40">
    <property type="match status" value="1"/>
</dbReference>
<name>A0A1L8GB02_XENLA</name>
<dbReference type="GO" id="GO:0045721">
    <property type="term" value="P:negative regulation of gluconeogenesis"/>
    <property type="evidence" value="ECO:0007669"/>
    <property type="project" value="TreeGrafter"/>
</dbReference>
<proteinExistence type="inferred from homology"/>
<keyword evidence="9" id="KW-0472">Membrane</keyword>
<keyword evidence="10" id="KW-1185">Reference proteome</keyword>
<keyword evidence="9" id="KW-0812">Transmembrane</keyword>
<evidence type="ECO:0000256" key="9">
    <source>
        <dbReference type="SAM" id="Phobius"/>
    </source>
</evidence>
<evidence type="ECO:0000256" key="6">
    <source>
        <dbReference type="ARBA" id="ARBA00023180"/>
    </source>
</evidence>
<dbReference type="PANTHER" id="PTHR24019:SF11">
    <property type="entry name" value="ERYTHROFERRONE"/>
    <property type="match status" value="1"/>
</dbReference>
<keyword evidence="9" id="KW-1133">Transmembrane helix</keyword>
<dbReference type="GO" id="GO:0005179">
    <property type="term" value="F:hormone activity"/>
    <property type="evidence" value="ECO:0007669"/>
    <property type="project" value="UniProtKB-KW"/>
</dbReference>
<keyword evidence="2" id="KW-0964">Secreted</keyword>
<protein>
    <submittedName>
        <fullName evidence="11">Erythroferrone</fullName>
    </submittedName>
</protein>
<dbReference type="KEGG" id="xla:108717101"/>
<dbReference type="PROSITE" id="PS50871">
    <property type="entry name" value="C1Q"/>
    <property type="match status" value="1"/>
</dbReference>
<dbReference type="AlphaFoldDB" id="A0A1L8GB02"/>
<dbReference type="GO" id="GO:0046326">
    <property type="term" value="P:positive regulation of D-glucose import"/>
    <property type="evidence" value="ECO:0007669"/>
    <property type="project" value="TreeGrafter"/>
</dbReference>
<evidence type="ECO:0000256" key="7">
    <source>
        <dbReference type="ARBA" id="ARBA00038198"/>
    </source>
</evidence>
<dbReference type="GO" id="GO:0005615">
    <property type="term" value="C:extracellular space"/>
    <property type="evidence" value="ECO:0007669"/>
    <property type="project" value="TreeGrafter"/>
</dbReference>
<keyword evidence="6" id="KW-0325">Glycoprotein</keyword>
<dbReference type="InterPro" id="IPR008983">
    <property type="entry name" value="Tumour_necrosis_fac-like_dom"/>
</dbReference>
<feature type="region of interest" description="Disordered" evidence="8">
    <location>
        <begin position="86"/>
        <end position="121"/>
    </location>
</feature>
<accession>A0A1L8GB02</accession>
<evidence type="ECO:0000313" key="11">
    <source>
        <dbReference type="RefSeq" id="XP_018119361.1"/>
    </source>
</evidence>